<sequence>MRGERKSGEPWNEQTFFSEAEARSATGTMGLRRLFDDAMSLADDLDVVWGEGDSKPRFIIRQGGSSAGDLVSGWASGHVQVYAAILRKVLGREPRLLNELGAALGHPDWAKEPIFDAGRLEQREVAAAMRSLLLGMAGVSSPVGSRCWALFASPDTYRVEDAVREREVDTWTTAGRPIKVGDRLLVWRGKGRSGRRGIVAFGEVVGGPRTIPDHENPYWLMHPDPGDVEERVRVRYVMPPGLPLWFDEHEDLLSGLSVARARGGTVFNVTPEQWEAVVAAAGGWPQRARVPGPAQMGSTYRPADETRVLTSRAPAEEVDFEKIERGSHGQAKTQNALERFSAGFGT</sequence>
<dbReference type="SUPFAM" id="SSF88697">
    <property type="entry name" value="PUA domain-like"/>
    <property type="match status" value="1"/>
</dbReference>
<dbReference type="Proteomes" id="UP000075515">
    <property type="component" value="Unassembled WGS sequence"/>
</dbReference>
<feature type="domain" description="EVE" evidence="2">
    <location>
        <begin position="147"/>
        <end position="279"/>
    </location>
</feature>
<name>A0A150T302_SORCE</name>
<feature type="region of interest" description="Disordered" evidence="1">
    <location>
        <begin position="324"/>
        <end position="346"/>
    </location>
</feature>
<gene>
    <name evidence="3" type="ORF">BE18_28470</name>
</gene>
<evidence type="ECO:0000313" key="4">
    <source>
        <dbReference type="Proteomes" id="UP000075515"/>
    </source>
</evidence>
<dbReference type="Gene3D" id="3.10.590.10">
    <property type="entry name" value="ph1033 like domains"/>
    <property type="match status" value="1"/>
</dbReference>
<reference evidence="3 4" key="1">
    <citation type="submission" date="2014-02" db="EMBL/GenBank/DDBJ databases">
        <title>The small core and large imbalanced accessory genome model reveals a collaborative survival strategy of Sorangium cellulosum strains in nature.</title>
        <authorList>
            <person name="Han K."/>
            <person name="Peng R."/>
            <person name="Blom J."/>
            <person name="Li Y.-Z."/>
        </authorList>
    </citation>
    <scope>NUCLEOTIDE SEQUENCE [LARGE SCALE GENOMIC DNA]</scope>
    <source>
        <strain evidence="3 4">So0149</strain>
    </source>
</reference>
<proteinExistence type="predicted"/>
<dbReference type="InterPro" id="IPR002740">
    <property type="entry name" value="EVE_domain"/>
</dbReference>
<evidence type="ECO:0000256" key="1">
    <source>
        <dbReference type="SAM" id="MobiDB-lite"/>
    </source>
</evidence>
<feature type="non-terminal residue" evidence="3">
    <location>
        <position position="346"/>
    </location>
</feature>
<dbReference type="InterPro" id="IPR015947">
    <property type="entry name" value="PUA-like_sf"/>
</dbReference>
<dbReference type="AlphaFoldDB" id="A0A150T302"/>
<evidence type="ECO:0000259" key="2">
    <source>
        <dbReference type="Pfam" id="PF01878"/>
    </source>
</evidence>
<dbReference type="EMBL" id="JEMC01001191">
    <property type="protein sequence ID" value="KYF99013.1"/>
    <property type="molecule type" value="Genomic_DNA"/>
</dbReference>
<evidence type="ECO:0000313" key="3">
    <source>
        <dbReference type="EMBL" id="KYF99013.1"/>
    </source>
</evidence>
<protein>
    <recommendedName>
        <fullName evidence="2">EVE domain-containing protein</fullName>
    </recommendedName>
</protein>
<comment type="caution">
    <text evidence="3">The sequence shown here is derived from an EMBL/GenBank/DDBJ whole genome shotgun (WGS) entry which is preliminary data.</text>
</comment>
<dbReference type="Pfam" id="PF01878">
    <property type="entry name" value="EVE"/>
    <property type="match status" value="1"/>
</dbReference>
<accession>A0A150T302</accession>
<organism evidence="3 4">
    <name type="scientific">Sorangium cellulosum</name>
    <name type="common">Polyangium cellulosum</name>
    <dbReference type="NCBI Taxonomy" id="56"/>
    <lineage>
        <taxon>Bacteria</taxon>
        <taxon>Pseudomonadati</taxon>
        <taxon>Myxococcota</taxon>
        <taxon>Polyangia</taxon>
        <taxon>Polyangiales</taxon>
        <taxon>Polyangiaceae</taxon>
        <taxon>Sorangium</taxon>
    </lineage>
</organism>